<keyword evidence="7" id="KW-0862">Zinc</keyword>
<evidence type="ECO:0000259" key="10">
    <source>
        <dbReference type="Pfam" id="PF00432"/>
    </source>
</evidence>
<evidence type="ECO:0000256" key="4">
    <source>
        <dbReference type="ARBA" id="ARBA00022679"/>
    </source>
</evidence>
<dbReference type="InterPro" id="IPR001330">
    <property type="entry name" value="Prenyltrans"/>
</dbReference>
<dbReference type="InterPro" id="IPR008930">
    <property type="entry name" value="Terpenoid_cyclase/PrenylTrfase"/>
</dbReference>
<keyword evidence="6" id="KW-0677">Repeat</keyword>
<comment type="cofactor">
    <cofactor evidence="1">
        <name>Zn(2+)</name>
        <dbReference type="ChEBI" id="CHEBI:29105"/>
    </cofactor>
</comment>
<keyword evidence="4" id="KW-0808">Transferase</keyword>
<reference evidence="11" key="1">
    <citation type="journal article" date="2023" name="Nat. Microbiol.">
        <title>Babesia duncani multi-omics identifies virulence factors and drug targets.</title>
        <authorList>
            <person name="Singh P."/>
            <person name="Lonardi S."/>
            <person name="Liang Q."/>
            <person name="Vydyam P."/>
            <person name="Khabirova E."/>
            <person name="Fang T."/>
            <person name="Gihaz S."/>
            <person name="Thekkiniath J."/>
            <person name="Munshi M."/>
            <person name="Abel S."/>
            <person name="Ciampossin L."/>
            <person name="Batugedara G."/>
            <person name="Gupta M."/>
            <person name="Lu X.M."/>
            <person name="Lenz T."/>
            <person name="Chakravarty S."/>
            <person name="Cornillot E."/>
            <person name="Hu Y."/>
            <person name="Ma W."/>
            <person name="Gonzalez L.M."/>
            <person name="Sanchez S."/>
            <person name="Estrada K."/>
            <person name="Sanchez-Flores A."/>
            <person name="Montero E."/>
            <person name="Harb O.S."/>
            <person name="Le Roch K.G."/>
            <person name="Mamoun C.B."/>
        </authorList>
    </citation>
    <scope>NUCLEOTIDE SEQUENCE</scope>
    <source>
        <strain evidence="11">WA1</strain>
    </source>
</reference>
<sequence length="349" mass="39383">MSKLTRYFEGFLKFGMQLIQTDSDNYVRLKHENNLLCGAFWALCCIKFCKGKIDYNVAPILDLIDKCEYVIDIDGKSMLGFRQFKTPVWYIANVSSTLYSCQLAHVLERDLINVEKTLVFLQQLQQPSGGFAYSLYDLNNSDIRHSMSAIVAIVVCLRLRGAVNIENKIESIVNCNTLVEYVKRHFNLDGGIALRPGLESHAGAAFCAIGILVMLNRLGEIPRHQQDMLQCWLLTRLSQTGGARGRVGKRLDLCYSWWNLATLSLIGAKLPRKHLKKMQAFIWDCQAENGGLRSTQDPEIAESVESDPYHSFTGLATIILIHQEFLLEPLVPLKLLVPLALAESNIIEM</sequence>
<dbReference type="PANTHER" id="PTHR11774">
    <property type="entry name" value="GERANYLGERANYL TRANSFERASE TYPE BETA SUBUNIT"/>
    <property type="match status" value="1"/>
</dbReference>
<dbReference type="KEGG" id="bdw:94334450"/>
<dbReference type="GO" id="GO:0046872">
    <property type="term" value="F:metal ion binding"/>
    <property type="evidence" value="ECO:0007669"/>
    <property type="project" value="UniProtKB-KW"/>
</dbReference>
<dbReference type="GeneID" id="94334450"/>
<keyword evidence="3" id="KW-0637">Prenyltransferase</keyword>
<comment type="similarity">
    <text evidence="2">Belongs to the protein prenyltransferase subunit beta family.</text>
</comment>
<evidence type="ECO:0000256" key="2">
    <source>
        <dbReference type="ARBA" id="ARBA00010497"/>
    </source>
</evidence>
<dbReference type="InterPro" id="IPR045089">
    <property type="entry name" value="PGGT1B-like"/>
</dbReference>
<name>A0AAD9UPK0_9APIC</name>
<evidence type="ECO:0000256" key="1">
    <source>
        <dbReference type="ARBA" id="ARBA00001947"/>
    </source>
</evidence>
<dbReference type="PANTHER" id="PTHR11774:SF11">
    <property type="entry name" value="GERANYLGERANYL TRANSFERASE TYPE-2 SUBUNIT BETA"/>
    <property type="match status" value="1"/>
</dbReference>
<dbReference type="GO" id="GO:0004663">
    <property type="term" value="F:Rab geranylgeranyltransferase activity"/>
    <property type="evidence" value="ECO:0007669"/>
    <property type="project" value="TreeGrafter"/>
</dbReference>
<proteinExistence type="inferred from homology"/>
<feature type="domain" description="Prenyltransferase alpha-alpha toroid" evidence="10">
    <location>
        <begin position="16"/>
        <end position="330"/>
    </location>
</feature>
<dbReference type="Proteomes" id="UP001214638">
    <property type="component" value="Unassembled WGS sequence"/>
</dbReference>
<protein>
    <recommendedName>
        <fullName evidence="8">Geranylgeranyl transferase type II subunit beta</fullName>
    </recommendedName>
    <alternativeName>
        <fullName evidence="9">Type II protein geranyl-geranyltransferase subunit beta</fullName>
    </alternativeName>
</protein>
<keyword evidence="5" id="KW-0479">Metal-binding</keyword>
<accession>A0AAD9UPK0</accession>
<evidence type="ECO:0000256" key="8">
    <source>
        <dbReference type="ARBA" id="ARBA00030816"/>
    </source>
</evidence>
<comment type="caution">
    <text evidence="11">The sequence shown here is derived from an EMBL/GenBank/DDBJ whole genome shotgun (WGS) entry which is preliminary data.</text>
</comment>
<dbReference type="AlphaFoldDB" id="A0AAD9UPK0"/>
<evidence type="ECO:0000256" key="3">
    <source>
        <dbReference type="ARBA" id="ARBA00022602"/>
    </source>
</evidence>
<keyword evidence="12" id="KW-1185">Reference proteome</keyword>
<gene>
    <name evidence="11" type="ORF">BdWA1_000152</name>
</gene>
<dbReference type="Gene3D" id="1.50.10.20">
    <property type="match status" value="1"/>
</dbReference>
<evidence type="ECO:0000256" key="7">
    <source>
        <dbReference type="ARBA" id="ARBA00022833"/>
    </source>
</evidence>
<organism evidence="11 12">
    <name type="scientific">Babesia duncani</name>
    <dbReference type="NCBI Taxonomy" id="323732"/>
    <lineage>
        <taxon>Eukaryota</taxon>
        <taxon>Sar</taxon>
        <taxon>Alveolata</taxon>
        <taxon>Apicomplexa</taxon>
        <taxon>Aconoidasida</taxon>
        <taxon>Piroplasmida</taxon>
        <taxon>Babesiidae</taxon>
        <taxon>Babesia</taxon>
    </lineage>
</organism>
<evidence type="ECO:0000256" key="5">
    <source>
        <dbReference type="ARBA" id="ARBA00022723"/>
    </source>
</evidence>
<dbReference type="SUPFAM" id="SSF48239">
    <property type="entry name" value="Terpenoid cyclases/Protein prenyltransferases"/>
    <property type="match status" value="1"/>
</dbReference>
<evidence type="ECO:0000313" key="11">
    <source>
        <dbReference type="EMBL" id="KAK2197153.1"/>
    </source>
</evidence>
<evidence type="ECO:0000256" key="6">
    <source>
        <dbReference type="ARBA" id="ARBA00022737"/>
    </source>
</evidence>
<evidence type="ECO:0000256" key="9">
    <source>
        <dbReference type="ARBA" id="ARBA00032766"/>
    </source>
</evidence>
<evidence type="ECO:0000313" key="12">
    <source>
        <dbReference type="Proteomes" id="UP001214638"/>
    </source>
</evidence>
<dbReference type="Pfam" id="PF00432">
    <property type="entry name" value="Prenyltrans"/>
    <property type="match status" value="1"/>
</dbReference>
<dbReference type="EMBL" id="JALLKP010000001">
    <property type="protein sequence ID" value="KAK2197153.1"/>
    <property type="molecule type" value="Genomic_DNA"/>
</dbReference>
<dbReference type="GO" id="GO:0005968">
    <property type="term" value="C:Rab-protein geranylgeranyltransferase complex"/>
    <property type="evidence" value="ECO:0007669"/>
    <property type="project" value="TreeGrafter"/>
</dbReference>
<dbReference type="RefSeq" id="XP_067803995.1">
    <property type="nucleotide sequence ID" value="XM_067945204.1"/>
</dbReference>